<evidence type="ECO:0000256" key="3">
    <source>
        <dbReference type="ARBA" id="ARBA00022801"/>
    </source>
</evidence>
<accession>A0A9Q1L8Z7</accession>
<dbReference type="OrthoDB" id="10255632at2759"/>
<comment type="catalytic activity">
    <reaction evidence="1">
        <text>All bonds known to be hydrolyzed by this endopeptidase have arginine in P1 and an acidic residue in P4. P6 is often occupied by an acidic residue or by a hydroxy-amino-acid residue, the phosphorylation of which enhances cleavage.</text>
        <dbReference type="EC" id="3.4.22.49"/>
    </reaction>
</comment>
<evidence type="ECO:0000256" key="4">
    <source>
        <dbReference type="ARBA" id="ARBA00022829"/>
    </source>
</evidence>
<dbReference type="PANTHER" id="PTHR12792:SF0">
    <property type="entry name" value="SEPARIN"/>
    <property type="match status" value="1"/>
</dbReference>
<dbReference type="GO" id="GO:0005737">
    <property type="term" value="C:cytoplasm"/>
    <property type="evidence" value="ECO:0007669"/>
    <property type="project" value="TreeGrafter"/>
</dbReference>
<dbReference type="PANTHER" id="PTHR12792">
    <property type="entry name" value="EXTRA SPINDLE POLES 1-RELATED"/>
    <property type="match status" value="1"/>
</dbReference>
<dbReference type="GO" id="GO:0072686">
    <property type="term" value="C:mitotic spindle"/>
    <property type="evidence" value="ECO:0007669"/>
    <property type="project" value="TreeGrafter"/>
</dbReference>
<evidence type="ECO:0000256" key="2">
    <source>
        <dbReference type="ARBA" id="ARBA00012489"/>
    </source>
</evidence>
<dbReference type="Pfam" id="PF03568">
    <property type="entry name" value="Separin_C"/>
    <property type="match status" value="1"/>
</dbReference>
<dbReference type="PROSITE" id="PS51700">
    <property type="entry name" value="SEPARIN"/>
    <property type="match status" value="1"/>
</dbReference>
<dbReference type="InterPro" id="IPR030397">
    <property type="entry name" value="SEPARIN_core_dom"/>
</dbReference>
<dbReference type="GO" id="GO:0006508">
    <property type="term" value="P:proteolysis"/>
    <property type="evidence" value="ECO:0007669"/>
    <property type="project" value="InterPro"/>
</dbReference>
<comment type="caution">
    <text evidence="6">The sequence shown here is derived from an EMBL/GenBank/DDBJ whole genome shotgun (WGS) entry which is preliminary data.</text>
</comment>
<dbReference type="InterPro" id="IPR005314">
    <property type="entry name" value="Peptidase_C50"/>
</dbReference>
<evidence type="ECO:0000313" key="7">
    <source>
        <dbReference type="Proteomes" id="UP001152561"/>
    </source>
</evidence>
<name>A0A9Q1L8Z7_9SOLA</name>
<dbReference type="Proteomes" id="UP001152561">
    <property type="component" value="Unassembled WGS sequence"/>
</dbReference>
<sequence>MDSSTATVLLKELQSSTKFTTNTYKNFSNHLHEFTTHSKPNKPLKSTEITTIRSLAKQFLSFLNTSLSLLPKRLSESPKIPDESAPHLFDIYRLCLSCLESISSQLSCKPYTVQAQRVRYIHCLESWGKYEEVECGGLSVLKVLRENSIGKTKKEVNKLLPQLDDKNVDQEFALLVVEIVVTLVKCASLIQNKAVHEYDGLLDLIKEVAPWFKVLDTDAREKLHRVLVTYLNRITLIMVGDFKRFNGDLVRKFCVEALCHIKQSSLKDQLFKFVRKICSSLFSQELGECSGIVNTLKYVLDAMAAEIKVGQENTIVEFLELVCYCAHKCRSVTSNVCSILAAQLEELAMHVKHHYVELTGSQDEPPTDLILGVYATGLLINDSCIHNSRALFSDHNDVLQKLSSLHFSRSCFEIDSKGSNYSQTRMLYILSYFDALKFLCQPLAEYVISARKEILSETQAVSCNTYLEIIQDVFKQYVNVFRHYSAADSKQDPSEDNNKVLLLVAVAAFTLSLRTNRDTKETVRFIKYLITNEWVQVNGLKYLFTSFYNIAVLLYRNKQMKEAAKALTLCCKASWNRVLCLCEMFKHESDKFQNELSEDAVIGFIDEACEKTAFLLECLSEAIATVESSIKPKNYGETSACTNSASHLAAYAYCARALCTSEIEPDSKILYEDIHAAARLWTSLNHCHGPDQCRMSEAMLNMLHQIVDLLSLKGYLEIHPDIYEMMIQLFMKNIPLEKSVSLLWRYRRLSHALCTSPVNEMFIKTLSNHCGELSMSVEYWMKCMKESQPQLVGLQQSFFLTLSLSSKVSCSHQSFLHCDITEDKVKLTASELIHAVPFSSGSAFLSAYLYYDLSERLMLNGRLIEALGYAKEAHRLRSKLLQENFQYQIEQQSELYGLTKFQIYDSVAAKAWFPDSVSFDFGGSMLTPWTILQCYLESILQVGTVHEMLGNGIEAKTLLVWGKDISCFQSLPLFIISFCCMLGKLYAKQHLLEMAEMELNTAKQTLAENYDVISCLKCRIILEVSIDLLLGDLLRRQHCNSIKSSTVEFVYSVKEKYRSASEKLNNFGWEDSVGCSLGASSQHTKHQAMYSFANGAKDPSDLKEFQSQKDKLENAVEGRRTRKTKTEPEHNLRMTRSRYHSMRKCESSVDDEPANGAEDMGCMCYKLRCWHHLPLEILRSGSLSNFIYLKWELVRRQLLLRLLTTMGKCFGLSGDSHEAQKLVLKSVSLFSSDPSCLKYSSLPLMSLVDQMGHNIWVVELAVDHSVMLYHICYSILNSYTCKATRKTSCKECRNFSCIKLSKVIGWLKLAFILSHEIPLLSQKISRLLAAVYVLSTSVKFFSIAPSKAISESQWASFFHQASIGTHLNQHFFSCLLKKQKAEHVVDYEGSCSSGQQHLGSEEPNMLRLAPESVEDLENFVSRFFESLPSSTIVCLSLLGRSVSSLLTELLNSPYPIQSWVLLSRMSSTSQPITVILPVHSILKEASDDVAEFTSSFSFEVKDKHWHCPWVSSMIDDVAPVFRDILESNYLSSSVHLLEDTTESRSSWWKWRKQLDKRLAKFLRNLEDSWLGPWRCLLLGELSECELLDSLVKKLYDHFRCKSGADVHESLLRVILGGAKYACEKENCISQMVINKGCHLHGGGHENSKVLYKTSTEVESLCDSVYKAILDEAQEMEETESISRRPVILILDLEVQMLPWENLPVLRNQQVYRMPSVSSIQATLSKCYQYQQQVHMRGSTMKQGVPSHSIPLIDPLDSYYLLNPSGDLSSTQSEFENWFRDQDLEGKCGTAPAVEELAEALKSHDLFIYFGHGSGAQYIPEHEVKKLESCAATLLMGCSSGSLYLHGCYAPRGAPLCYLIAGSPVIVANLWEVTDKDIDRFGKSMLDAILRERSNVSFRCDQCDTLSDKLESLKISDRKRTQRVKTKKDITPDMCKNNTSTNHCNHRPKIGSFMGQAREACTLPFLIGAAPVCYGVPTGIISKKDL</sequence>
<dbReference type="GO" id="GO:0005634">
    <property type="term" value="C:nucleus"/>
    <property type="evidence" value="ECO:0007669"/>
    <property type="project" value="InterPro"/>
</dbReference>
<keyword evidence="3" id="KW-0378">Hydrolase</keyword>
<dbReference type="EC" id="3.4.22.49" evidence="2"/>
<dbReference type="GO" id="GO:0004197">
    <property type="term" value="F:cysteine-type endopeptidase activity"/>
    <property type="evidence" value="ECO:0007669"/>
    <property type="project" value="InterPro"/>
</dbReference>
<dbReference type="GO" id="GO:0051307">
    <property type="term" value="P:meiotic chromosome separation"/>
    <property type="evidence" value="ECO:0007669"/>
    <property type="project" value="TreeGrafter"/>
</dbReference>
<dbReference type="Pfam" id="PF25113">
    <property type="entry name" value="TPR_ESP1_2nd"/>
    <property type="match status" value="2"/>
</dbReference>
<evidence type="ECO:0000313" key="6">
    <source>
        <dbReference type="EMBL" id="KAJ8529830.1"/>
    </source>
</evidence>
<dbReference type="InterPro" id="IPR056933">
    <property type="entry name" value="TPR_ESP1"/>
</dbReference>
<feature type="domain" description="Peptidase C50" evidence="5">
    <location>
        <begin position="1754"/>
        <end position="1848"/>
    </location>
</feature>
<proteinExistence type="predicted"/>
<keyword evidence="7" id="KW-1185">Reference proteome</keyword>
<keyword evidence="4" id="KW-0159">Chromosome partition</keyword>
<evidence type="ECO:0000256" key="1">
    <source>
        <dbReference type="ARBA" id="ARBA00000451"/>
    </source>
</evidence>
<dbReference type="InterPro" id="IPR056932">
    <property type="entry name" value="TPR_ESP1_2nd"/>
</dbReference>
<reference evidence="7" key="1">
    <citation type="journal article" date="2023" name="Proc. Natl. Acad. Sci. U.S.A.">
        <title>Genomic and structural basis for evolution of tropane alkaloid biosynthesis.</title>
        <authorList>
            <person name="Wanga Y.-J."/>
            <person name="Taina T."/>
            <person name="Yua J.-Y."/>
            <person name="Lia J."/>
            <person name="Xua B."/>
            <person name="Chenc J."/>
            <person name="D'Auriad J.C."/>
            <person name="Huanga J.-P."/>
            <person name="Huanga S.-X."/>
        </authorList>
    </citation>
    <scope>NUCLEOTIDE SEQUENCE [LARGE SCALE GENOMIC DNA]</scope>
    <source>
        <strain evidence="7">cv. KIB-2019</strain>
    </source>
</reference>
<dbReference type="Pfam" id="PF25110">
    <property type="entry name" value="TPR_ESP1"/>
    <property type="match status" value="1"/>
</dbReference>
<protein>
    <recommendedName>
        <fullName evidence="2">separase</fullName>
        <ecNumber evidence="2">3.4.22.49</ecNumber>
    </recommendedName>
</protein>
<dbReference type="EMBL" id="JAJAGQ010000022">
    <property type="protein sequence ID" value="KAJ8529830.1"/>
    <property type="molecule type" value="Genomic_DNA"/>
</dbReference>
<evidence type="ECO:0000259" key="5">
    <source>
        <dbReference type="PROSITE" id="PS51700"/>
    </source>
</evidence>
<organism evidence="6 7">
    <name type="scientific">Anisodus acutangulus</name>
    <dbReference type="NCBI Taxonomy" id="402998"/>
    <lineage>
        <taxon>Eukaryota</taxon>
        <taxon>Viridiplantae</taxon>
        <taxon>Streptophyta</taxon>
        <taxon>Embryophyta</taxon>
        <taxon>Tracheophyta</taxon>
        <taxon>Spermatophyta</taxon>
        <taxon>Magnoliopsida</taxon>
        <taxon>eudicotyledons</taxon>
        <taxon>Gunneridae</taxon>
        <taxon>Pentapetalae</taxon>
        <taxon>asterids</taxon>
        <taxon>lamiids</taxon>
        <taxon>Solanales</taxon>
        <taxon>Solanaceae</taxon>
        <taxon>Solanoideae</taxon>
        <taxon>Hyoscyameae</taxon>
        <taxon>Anisodus</taxon>
    </lineage>
</organism>
<gene>
    <name evidence="6" type="ORF">K7X08_036665</name>
</gene>